<dbReference type="EMBL" id="CAJHNH020000368">
    <property type="protein sequence ID" value="CAG5117211.1"/>
    <property type="molecule type" value="Genomic_DNA"/>
</dbReference>
<accession>A0A8S3YPK5</accession>
<name>A0A8S3YPK5_9EUPU</name>
<organism evidence="1 2">
    <name type="scientific">Candidula unifasciata</name>
    <dbReference type="NCBI Taxonomy" id="100452"/>
    <lineage>
        <taxon>Eukaryota</taxon>
        <taxon>Metazoa</taxon>
        <taxon>Spiralia</taxon>
        <taxon>Lophotrochozoa</taxon>
        <taxon>Mollusca</taxon>
        <taxon>Gastropoda</taxon>
        <taxon>Heterobranchia</taxon>
        <taxon>Euthyneura</taxon>
        <taxon>Panpulmonata</taxon>
        <taxon>Eupulmonata</taxon>
        <taxon>Stylommatophora</taxon>
        <taxon>Helicina</taxon>
        <taxon>Helicoidea</taxon>
        <taxon>Geomitridae</taxon>
        <taxon>Candidula</taxon>
    </lineage>
</organism>
<reference evidence="1" key="1">
    <citation type="submission" date="2021-04" db="EMBL/GenBank/DDBJ databases">
        <authorList>
            <consortium name="Molecular Ecology Group"/>
        </authorList>
    </citation>
    <scope>NUCLEOTIDE SEQUENCE</scope>
</reference>
<sequence length="101" mass="11038">MDPCHSVSPRSPAYTSAITVAHLIRNIEQLKNKDKLISQLEKDLGHKWVAAHLAALERECSEGAQGLTMSVPSHPLGVLPDDSYDPFSWTPASTPVSVTWC</sequence>
<evidence type="ECO:0000313" key="2">
    <source>
        <dbReference type="Proteomes" id="UP000678393"/>
    </source>
</evidence>
<feature type="non-terminal residue" evidence="1">
    <location>
        <position position="101"/>
    </location>
</feature>
<dbReference type="OrthoDB" id="6161427at2759"/>
<evidence type="ECO:0000313" key="1">
    <source>
        <dbReference type="EMBL" id="CAG5117211.1"/>
    </source>
</evidence>
<gene>
    <name evidence="1" type="ORF">CUNI_LOCUS2769</name>
</gene>
<keyword evidence="2" id="KW-1185">Reference proteome</keyword>
<comment type="caution">
    <text evidence="1">The sequence shown here is derived from an EMBL/GenBank/DDBJ whole genome shotgun (WGS) entry which is preliminary data.</text>
</comment>
<dbReference type="AlphaFoldDB" id="A0A8S3YPK5"/>
<dbReference type="Proteomes" id="UP000678393">
    <property type="component" value="Unassembled WGS sequence"/>
</dbReference>
<protein>
    <submittedName>
        <fullName evidence="1">Uncharacterized protein</fullName>
    </submittedName>
</protein>
<proteinExistence type="predicted"/>